<feature type="domain" description="Yeast cell wall synthesis Kre9/Knh1-like N-terminal" evidence="4">
    <location>
        <begin position="27"/>
        <end position="113"/>
    </location>
</feature>
<name>A0A3A3A1X1_9EURO</name>
<dbReference type="OrthoDB" id="2260257at2759"/>
<dbReference type="InterPro" id="IPR052982">
    <property type="entry name" value="SRP1/TIP1-like"/>
</dbReference>
<dbReference type="PANTHER" id="PTHR40633:SF5">
    <property type="entry name" value="ANCHORED PROTEIN, PUTATIVE (AFU_ORTHOLOGUE AFUA_8G04370)-RELATED"/>
    <property type="match status" value="1"/>
</dbReference>
<evidence type="ECO:0000313" key="6">
    <source>
        <dbReference type="Proteomes" id="UP000266188"/>
    </source>
</evidence>
<organism evidence="5 6">
    <name type="scientific">Aspergillus sclerotialis</name>
    <dbReference type="NCBI Taxonomy" id="2070753"/>
    <lineage>
        <taxon>Eukaryota</taxon>
        <taxon>Fungi</taxon>
        <taxon>Dikarya</taxon>
        <taxon>Ascomycota</taxon>
        <taxon>Pezizomycotina</taxon>
        <taxon>Eurotiomycetes</taxon>
        <taxon>Eurotiomycetidae</taxon>
        <taxon>Eurotiales</taxon>
        <taxon>Aspergillaceae</taxon>
        <taxon>Aspergillus</taxon>
        <taxon>Aspergillus subgen. Polypaecilum</taxon>
    </lineage>
</organism>
<comment type="caution">
    <text evidence="5">The sequence shown here is derived from an EMBL/GenBank/DDBJ whole genome shotgun (WGS) entry which is preliminary data.</text>
</comment>
<gene>
    <name evidence="5" type="ORF">PHISCL_00002</name>
</gene>
<proteinExistence type="predicted"/>
<feature type="region of interest" description="Disordered" evidence="2">
    <location>
        <begin position="124"/>
        <end position="155"/>
    </location>
</feature>
<dbReference type="STRING" id="2070753.A0A3A3A1X1"/>
<dbReference type="AlphaFoldDB" id="A0A3A3A1X1"/>
<keyword evidence="1 3" id="KW-0732">Signal</keyword>
<dbReference type="Proteomes" id="UP000266188">
    <property type="component" value="Unassembled WGS sequence"/>
</dbReference>
<evidence type="ECO:0000256" key="1">
    <source>
        <dbReference type="ARBA" id="ARBA00022729"/>
    </source>
</evidence>
<dbReference type="InterPro" id="IPR018466">
    <property type="entry name" value="Kre9/Knh1-like_N"/>
</dbReference>
<protein>
    <recommendedName>
        <fullName evidence="4">Yeast cell wall synthesis Kre9/Knh1-like N-terminal domain-containing protein</fullName>
    </recommendedName>
</protein>
<evidence type="ECO:0000256" key="2">
    <source>
        <dbReference type="SAM" id="MobiDB-lite"/>
    </source>
</evidence>
<feature type="signal peptide" evidence="3">
    <location>
        <begin position="1"/>
        <end position="18"/>
    </location>
</feature>
<evidence type="ECO:0000259" key="4">
    <source>
        <dbReference type="Pfam" id="PF10342"/>
    </source>
</evidence>
<evidence type="ECO:0000256" key="3">
    <source>
        <dbReference type="SAM" id="SignalP"/>
    </source>
</evidence>
<keyword evidence="6" id="KW-1185">Reference proteome</keyword>
<reference evidence="6" key="1">
    <citation type="submission" date="2017-02" db="EMBL/GenBank/DDBJ databases">
        <authorList>
            <person name="Tafer H."/>
            <person name="Lopandic K."/>
        </authorList>
    </citation>
    <scope>NUCLEOTIDE SEQUENCE [LARGE SCALE GENOMIC DNA]</scope>
    <source>
        <strain evidence="6">CBS 366.77</strain>
    </source>
</reference>
<dbReference type="Pfam" id="PF10342">
    <property type="entry name" value="Kre9_KNH"/>
    <property type="match status" value="1"/>
</dbReference>
<dbReference type="PANTHER" id="PTHR40633">
    <property type="entry name" value="MATRIX PROTEIN, PUTATIVE (AFU_ORTHOLOGUE AFUA_8G05410)-RELATED"/>
    <property type="match status" value="1"/>
</dbReference>
<sequence length="223" mass="22494">MRAVIYIALAAFAALVAAQTANPFNNPPGGYSFKAGAPTALSWKPTTKGTVTLKLQSGGQINPASGTTIAANIPNSGSFTWTPEASLPDKSDYTVEIIDDATGQYNFLPRFSIAGVNGGASTGVTTSAATTSAAPTTSTTMATTTTAGPVSTTTGATTTMITTTSASKVSSSAVSKTSSSVSATKTKATTQSTTELAPLPAALRLLPAFRTAMQVLPTRCLVD</sequence>
<dbReference type="EMBL" id="MVGC01000001">
    <property type="protein sequence ID" value="RJE27577.1"/>
    <property type="molecule type" value="Genomic_DNA"/>
</dbReference>
<accession>A0A3A3A1X1</accession>
<feature type="chain" id="PRO_5017180658" description="Yeast cell wall synthesis Kre9/Knh1-like N-terminal domain-containing protein" evidence="3">
    <location>
        <begin position="19"/>
        <end position="223"/>
    </location>
</feature>
<evidence type="ECO:0000313" key="5">
    <source>
        <dbReference type="EMBL" id="RJE27577.1"/>
    </source>
</evidence>